<protein>
    <submittedName>
        <fullName evidence="2">Uncharacterized protein</fullName>
    </submittedName>
</protein>
<sequence length="161" mass="17732">MSFDGEETLDSLHLAPGIKRQKGQGGAAVYCARDRARMGAMRLTKEAEFWTSGGMHAEKSRAGKTSNPVSTRKDSRNHVSDEVEDFLAYVLVAGFAQGSSELDGRQGRTGSSHGWRVFQTKQEKNGEATGVQEREREKWWGGETGGSHLRFWSLAPDQVGE</sequence>
<evidence type="ECO:0000313" key="2">
    <source>
        <dbReference type="EMBL" id="GJM95608.1"/>
    </source>
</evidence>
<comment type="caution">
    <text evidence="2">The sequence shown here is derived from an EMBL/GenBank/DDBJ whole genome shotgun (WGS) entry which is preliminary data.</text>
</comment>
<reference evidence="2" key="1">
    <citation type="journal article" date="2018" name="DNA Res.">
        <title>Multiple hybrid de novo genome assembly of finger millet, an orphan allotetraploid crop.</title>
        <authorList>
            <person name="Hatakeyama M."/>
            <person name="Aluri S."/>
            <person name="Balachadran M.T."/>
            <person name="Sivarajan S.R."/>
            <person name="Patrignani A."/>
            <person name="Gruter S."/>
            <person name="Poveda L."/>
            <person name="Shimizu-Inatsugi R."/>
            <person name="Baeten J."/>
            <person name="Francoijs K.J."/>
            <person name="Nataraja K.N."/>
            <person name="Reddy Y.A.N."/>
            <person name="Phadnis S."/>
            <person name="Ravikumar R.L."/>
            <person name="Schlapbach R."/>
            <person name="Sreeman S.M."/>
            <person name="Shimizu K.K."/>
        </authorList>
    </citation>
    <scope>NUCLEOTIDE SEQUENCE</scope>
</reference>
<organism evidence="2 3">
    <name type="scientific">Eleusine coracana subsp. coracana</name>
    <dbReference type="NCBI Taxonomy" id="191504"/>
    <lineage>
        <taxon>Eukaryota</taxon>
        <taxon>Viridiplantae</taxon>
        <taxon>Streptophyta</taxon>
        <taxon>Embryophyta</taxon>
        <taxon>Tracheophyta</taxon>
        <taxon>Spermatophyta</taxon>
        <taxon>Magnoliopsida</taxon>
        <taxon>Liliopsida</taxon>
        <taxon>Poales</taxon>
        <taxon>Poaceae</taxon>
        <taxon>PACMAD clade</taxon>
        <taxon>Chloridoideae</taxon>
        <taxon>Cynodonteae</taxon>
        <taxon>Eleusininae</taxon>
        <taxon>Eleusine</taxon>
    </lineage>
</organism>
<reference evidence="2" key="2">
    <citation type="submission" date="2021-12" db="EMBL/GenBank/DDBJ databases">
        <title>Resequencing data analysis of finger millet.</title>
        <authorList>
            <person name="Hatakeyama M."/>
            <person name="Aluri S."/>
            <person name="Balachadran M.T."/>
            <person name="Sivarajan S.R."/>
            <person name="Poveda L."/>
            <person name="Shimizu-Inatsugi R."/>
            <person name="Schlapbach R."/>
            <person name="Sreeman S.M."/>
            <person name="Shimizu K.K."/>
        </authorList>
    </citation>
    <scope>NUCLEOTIDE SEQUENCE</scope>
</reference>
<proteinExistence type="predicted"/>
<accession>A0AAV5CC16</accession>
<feature type="region of interest" description="Disordered" evidence="1">
    <location>
        <begin position="100"/>
        <end position="142"/>
    </location>
</feature>
<keyword evidence="3" id="KW-1185">Reference proteome</keyword>
<feature type="region of interest" description="Disordered" evidence="1">
    <location>
        <begin position="52"/>
        <end position="78"/>
    </location>
</feature>
<name>A0AAV5CC16_ELECO</name>
<feature type="compositionally biased region" description="Basic and acidic residues" evidence="1">
    <location>
        <begin position="121"/>
        <end position="140"/>
    </location>
</feature>
<dbReference type="EMBL" id="BQKI01000005">
    <property type="protein sequence ID" value="GJM95608.1"/>
    <property type="molecule type" value="Genomic_DNA"/>
</dbReference>
<evidence type="ECO:0000313" key="3">
    <source>
        <dbReference type="Proteomes" id="UP001054889"/>
    </source>
</evidence>
<dbReference type="Proteomes" id="UP001054889">
    <property type="component" value="Unassembled WGS sequence"/>
</dbReference>
<evidence type="ECO:0000256" key="1">
    <source>
        <dbReference type="SAM" id="MobiDB-lite"/>
    </source>
</evidence>
<gene>
    <name evidence="2" type="primary">ga12370</name>
    <name evidence="2" type="ORF">PR202_ga12370</name>
</gene>
<dbReference type="AlphaFoldDB" id="A0AAV5CC16"/>